<dbReference type="GO" id="GO:0016747">
    <property type="term" value="F:acyltransferase activity, transferring groups other than amino-acyl groups"/>
    <property type="evidence" value="ECO:0007669"/>
    <property type="project" value="InterPro"/>
</dbReference>
<dbReference type="PANTHER" id="PTHR43792">
    <property type="entry name" value="GNAT FAMILY, PUTATIVE (AFU_ORTHOLOGUE AFUA_3G00765)-RELATED-RELATED"/>
    <property type="match status" value="1"/>
</dbReference>
<protein>
    <submittedName>
        <fullName evidence="2">GCN5-related N-acetyltransferase</fullName>
    </submittedName>
</protein>
<dbReference type="SUPFAM" id="SSF55729">
    <property type="entry name" value="Acyl-CoA N-acyltransferases (Nat)"/>
    <property type="match status" value="1"/>
</dbReference>
<dbReference type="STRING" id="262543.Exig_0553"/>
<dbReference type="RefSeq" id="WP_012369458.1">
    <property type="nucleotide sequence ID" value="NC_010556.1"/>
</dbReference>
<reference evidence="3" key="3">
    <citation type="submission" date="2008-04" db="EMBL/GenBank/DDBJ databases">
        <title>Complete sequence of chromosome of Exiguobacterium sibiricum 255-15.</title>
        <authorList>
            <consortium name="US DOE Joint Genome Institute"/>
            <person name="Copeland A."/>
            <person name="Lucas S."/>
            <person name="Lapidus A."/>
            <person name="Glavina del Rio T."/>
            <person name="Dalin E."/>
            <person name="Tice H."/>
            <person name="Bruce D."/>
            <person name="Goodwin L."/>
            <person name="Pitluck S."/>
            <person name="Kiss H."/>
            <person name="Chertkov O."/>
            <person name="Monk C."/>
            <person name="Brettin T."/>
            <person name="Detter J.C."/>
            <person name="Han C."/>
            <person name="Kuske C.R."/>
            <person name="Schmutz J."/>
            <person name="Larimer F."/>
            <person name="Land M."/>
            <person name="Hauser L."/>
            <person name="Kyrpides N."/>
            <person name="Mikhailova N."/>
            <person name="Vishnivetskaya T."/>
            <person name="Rodrigues D.F."/>
            <person name="Gilichinsky D."/>
            <person name="Tiedje J."/>
            <person name="Richardson P."/>
        </authorList>
    </citation>
    <scope>NUCLEOTIDE SEQUENCE [LARGE SCALE GENOMIC DNA]</scope>
    <source>
        <strain evidence="3">DSM 17290 / CIP 109462 / JCM 13490 / 255-15</strain>
    </source>
</reference>
<dbReference type="OrthoDB" id="9798081at2"/>
<keyword evidence="3" id="KW-1185">Reference proteome</keyword>
<evidence type="ECO:0000313" key="2">
    <source>
        <dbReference type="EMBL" id="ACB60034.1"/>
    </source>
</evidence>
<organism evidence="2 3">
    <name type="scientific">Exiguobacterium sibiricum (strain DSM 17290 / CCUG 55495 / CIP 109462 / JCM 13490 / 255-15)</name>
    <dbReference type="NCBI Taxonomy" id="262543"/>
    <lineage>
        <taxon>Bacteria</taxon>
        <taxon>Bacillati</taxon>
        <taxon>Bacillota</taxon>
        <taxon>Bacilli</taxon>
        <taxon>Bacillales</taxon>
        <taxon>Bacillales Family XII. Incertae Sedis</taxon>
        <taxon>Exiguobacterium</taxon>
    </lineage>
</organism>
<proteinExistence type="predicted"/>
<dbReference type="Gene3D" id="3.40.630.30">
    <property type="match status" value="1"/>
</dbReference>
<feature type="domain" description="N-acetyltransferase" evidence="1">
    <location>
        <begin position="6"/>
        <end position="166"/>
    </location>
</feature>
<dbReference type="Pfam" id="PF13302">
    <property type="entry name" value="Acetyltransf_3"/>
    <property type="match status" value="1"/>
</dbReference>
<evidence type="ECO:0000313" key="3">
    <source>
        <dbReference type="Proteomes" id="UP000001681"/>
    </source>
</evidence>
<dbReference type="PANTHER" id="PTHR43792:SF1">
    <property type="entry name" value="N-ACETYLTRANSFERASE DOMAIN-CONTAINING PROTEIN"/>
    <property type="match status" value="1"/>
</dbReference>
<name>B1YJK4_EXIS2</name>
<dbReference type="KEGG" id="esi:Exig_0553"/>
<accession>B1YJK4</accession>
<dbReference type="AlphaFoldDB" id="B1YJK4"/>
<dbReference type="eggNOG" id="COG1670">
    <property type="taxonomic scope" value="Bacteria"/>
</dbReference>
<gene>
    <name evidence="2" type="ordered locus">Exig_0553</name>
</gene>
<reference evidence="2 3" key="1">
    <citation type="journal article" date="2006" name="Extremophiles">
        <title>Characterization of Exiguobacterium isolates from the Siberian permafrost. Description of Exiguobacterium sibiricum sp. nov.</title>
        <authorList>
            <person name="Rodrigues D.F."/>
            <person name="Goris J."/>
            <person name="Vishnivetskaya T."/>
            <person name="Gilichinsky D."/>
            <person name="Thomashow M.F."/>
            <person name="Tiedje J.M."/>
        </authorList>
    </citation>
    <scope>NUCLEOTIDE SEQUENCE [LARGE SCALE GENOMIC DNA]</scope>
    <source>
        <strain evidence="3">DSM 17290 / CIP 109462 / JCM 13490 / 255-15</strain>
    </source>
</reference>
<dbReference type="InterPro" id="IPR016181">
    <property type="entry name" value="Acyl_CoA_acyltransferase"/>
</dbReference>
<dbReference type="PROSITE" id="PS51186">
    <property type="entry name" value="GNAT"/>
    <property type="match status" value="1"/>
</dbReference>
<dbReference type="Proteomes" id="UP000001681">
    <property type="component" value="Chromosome"/>
</dbReference>
<dbReference type="InterPro" id="IPR000182">
    <property type="entry name" value="GNAT_dom"/>
</dbReference>
<dbReference type="HOGENOM" id="CLU_013985_3_1_9"/>
<dbReference type="InterPro" id="IPR051531">
    <property type="entry name" value="N-acetyltransferase"/>
</dbReference>
<reference evidence="2 3" key="2">
    <citation type="journal article" date="2008" name="BMC Genomics">
        <title>Architecture of thermal adaptation in an Exiguobacterium sibiricum strain isolated from 3 million year old permafrost: a genome and transcriptome approach.</title>
        <authorList>
            <person name="Rodrigues D.F."/>
            <person name="Ivanova N."/>
            <person name="He Z."/>
            <person name="Huebner M."/>
            <person name="Zhou J."/>
            <person name="Tiedje J.M."/>
        </authorList>
    </citation>
    <scope>NUCLEOTIDE SEQUENCE [LARGE SCALE GENOMIC DNA]</scope>
    <source>
        <strain evidence="3">DSM 17290 / CIP 109462 / JCM 13490 / 255-15</strain>
    </source>
</reference>
<sequence length="171" mass="20138">MESERLEMRPFVEEDFTFYKTLVQNEQVMRYINGGVVLDEDKARSWFERQLDRYKDERQTGFLLLIKKETNEPIGFAGLLLQTVDGIEELEVGYWLTPIHWKVGYGREAAKRLMREAFERGHDRLISIIHPENHSSQNVARANGLQWEKDTLFNGIPVVIYSCRLSRLFRG</sequence>
<evidence type="ECO:0000259" key="1">
    <source>
        <dbReference type="PROSITE" id="PS51186"/>
    </source>
</evidence>
<keyword evidence="2" id="KW-0808">Transferase</keyword>
<dbReference type="EMBL" id="CP001022">
    <property type="protein sequence ID" value="ACB60034.1"/>
    <property type="molecule type" value="Genomic_DNA"/>
</dbReference>